<keyword evidence="1" id="KW-0732">Signal</keyword>
<protein>
    <recommendedName>
        <fullName evidence="4">DUF3352 domain-containing protein</fullName>
    </recommendedName>
</protein>
<evidence type="ECO:0008006" key="4">
    <source>
        <dbReference type="Google" id="ProtNLM"/>
    </source>
</evidence>
<dbReference type="Proteomes" id="UP000001880">
    <property type="component" value="Chromosome"/>
</dbReference>
<organism evidence="2 3">
    <name type="scientific">Haliangium ochraceum (strain DSM 14365 / JCM 11303 / SMP-2)</name>
    <dbReference type="NCBI Taxonomy" id="502025"/>
    <lineage>
        <taxon>Bacteria</taxon>
        <taxon>Pseudomonadati</taxon>
        <taxon>Myxococcota</taxon>
        <taxon>Polyangia</taxon>
        <taxon>Haliangiales</taxon>
        <taxon>Kofleriaceae</taxon>
        <taxon>Haliangium</taxon>
    </lineage>
</organism>
<dbReference type="eggNOG" id="ENOG502Z9I7">
    <property type="taxonomic scope" value="Bacteria"/>
</dbReference>
<dbReference type="AlphaFoldDB" id="D0LJ81"/>
<name>D0LJ81_HALO1</name>
<reference evidence="2 3" key="1">
    <citation type="journal article" date="2010" name="Stand. Genomic Sci.">
        <title>Complete genome sequence of Haliangium ochraceum type strain (SMP-2).</title>
        <authorList>
            <consortium name="US DOE Joint Genome Institute (JGI-PGF)"/>
            <person name="Ivanova N."/>
            <person name="Daum C."/>
            <person name="Lang E."/>
            <person name="Abt B."/>
            <person name="Kopitz M."/>
            <person name="Saunders E."/>
            <person name="Lapidus A."/>
            <person name="Lucas S."/>
            <person name="Glavina Del Rio T."/>
            <person name="Nolan M."/>
            <person name="Tice H."/>
            <person name="Copeland A."/>
            <person name="Cheng J.F."/>
            <person name="Chen F."/>
            <person name="Bruce D."/>
            <person name="Goodwin L."/>
            <person name="Pitluck S."/>
            <person name="Mavromatis K."/>
            <person name="Pati A."/>
            <person name="Mikhailova N."/>
            <person name="Chen A."/>
            <person name="Palaniappan K."/>
            <person name="Land M."/>
            <person name="Hauser L."/>
            <person name="Chang Y.J."/>
            <person name="Jeffries C.D."/>
            <person name="Detter J.C."/>
            <person name="Brettin T."/>
            <person name="Rohde M."/>
            <person name="Goker M."/>
            <person name="Bristow J."/>
            <person name="Markowitz V."/>
            <person name="Eisen J.A."/>
            <person name="Hugenholtz P."/>
            <person name="Kyrpides N.C."/>
            <person name="Klenk H.P."/>
        </authorList>
    </citation>
    <scope>NUCLEOTIDE SEQUENCE [LARGE SCALE GENOMIC DNA]</scope>
    <source>
        <strain evidence="3">DSM 14365 / CIP 107738 / JCM 11303 / AJ 13395 / SMP-2</strain>
    </source>
</reference>
<gene>
    <name evidence="2" type="ordered locus">Hoch_2391</name>
</gene>
<feature type="chain" id="PRO_5003011398" description="DUF3352 domain-containing protein" evidence="1">
    <location>
        <begin position="22"/>
        <end position="562"/>
    </location>
</feature>
<dbReference type="RefSeq" id="WP_012827536.1">
    <property type="nucleotide sequence ID" value="NC_013440.1"/>
</dbReference>
<dbReference type="PROSITE" id="PS51257">
    <property type="entry name" value="PROKAR_LIPOPROTEIN"/>
    <property type="match status" value="1"/>
</dbReference>
<keyword evidence="3" id="KW-1185">Reference proteome</keyword>
<dbReference type="EMBL" id="CP001804">
    <property type="protein sequence ID" value="ACY14928.1"/>
    <property type="molecule type" value="Genomic_DNA"/>
</dbReference>
<proteinExistence type="predicted"/>
<sequence length="562" mass="59825">MMKQTLRVLMAALLVMSAACGSKNDGGAQEPTAIPAGPDGWMYDVPADAAFVIANYKPMPQEVVDWMAQGMAPIAAFMQKAIDEAKAEASEDEAALLAEIDGKLSREGLAELGIKLNSRFAIYNIGPSLAIRFELADGAKFQAFLDRVIAAVPDASDISRAELGGVSYLRVTDDDEPLVVLAVHEDVLYFGFMHVNAESVVLPVLFGQSRPAQSVGSLGTLREQVANHQLLGISPGYFDTRALIQMLTGRGSELSQAIIAASGFDFSEMSTPACQKDFDGLAEIAPHLSFGYRRAEAGIFETFSLLEMRADIASELAVMQAPIYGLDDVAQTRPMFALGLGIDVEKFLGWVVGKARGVQQAPFECALLAEFNQAMAEIEDGANSAVNSLRPMAPGLRGLSLLVSEVSMGGFLPSGAGYAMLSVSQPASLIEMARAFVPQLAEVQVTAGGGPVQINTGVPGLNPVHMAVEGSWLGASLGAGMKDRMMSALKGEPDANGPFAIVAYDYAKIMKTMAEAGEMPTQDPETQMIMDAVINMFGFSWSSFRFEERGLVMMQSIQGSAQ</sequence>
<dbReference type="HOGENOM" id="CLU_484650_0_0_7"/>
<accession>D0LJ81</accession>
<dbReference type="KEGG" id="hoh:Hoch_2391"/>
<dbReference type="STRING" id="502025.Hoch_2391"/>
<evidence type="ECO:0000313" key="3">
    <source>
        <dbReference type="Proteomes" id="UP000001880"/>
    </source>
</evidence>
<feature type="signal peptide" evidence="1">
    <location>
        <begin position="1"/>
        <end position="21"/>
    </location>
</feature>
<dbReference type="OrthoDB" id="5933200at2"/>
<evidence type="ECO:0000256" key="1">
    <source>
        <dbReference type="SAM" id="SignalP"/>
    </source>
</evidence>
<evidence type="ECO:0000313" key="2">
    <source>
        <dbReference type="EMBL" id="ACY14928.1"/>
    </source>
</evidence>